<reference evidence="1 2" key="1">
    <citation type="journal article" date="2018" name="Sci. Rep.">
        <title>Genomic signatures of local adaptation to the degree of environmental predictability in rotifers.</title>
        <authorList>
            <person name="Franch-Gras L."/>
            <person name="Hahn C."/>
            <person name="Garcia-Roger E.M."/>
            <person name="Carmona M.J."/>
            <person name="Serra M."/>
            <person name="Gomez A."/>
        </authorList>
    </citation>
    <scope>NUCLEOTIDE SEQUENCE [LARGE SCALE GENOMIC DNA]</scope>
    <source>
        <strain evidence="1">HYR1</strain>
    </source>
</reference>
<evidence type="ECO:0000313" key="2">
    <source>
        <dbReference type="Proteomes" id="UP000276133"/>
    </source>
</evidence>
<accession>A0A3M7S5Y8</accession>
<keyword evidence="2" id="KW-1185">Reference proteome</keyword>
<dbReference type="Proteomes" id="UP000276133">
    <property type="component" value="Unassembled WGS sequence"/>
</dbReference>
<dbReference type="AlphaFoldDB" id="A0A3M7S5Y8"/>
<gene>
    <name evidence="1" type="ORF">BpHYR1_052576</name>
</gene>
<protein>
    <submittedName>
        <fullName evidence="1">Uncharacterized protein</fullName>
    </submittedName>
</protein>
<sequence length="61" mass="7255">MNFDICFPENDVRFKGTLTNKIYFNQHMYLVENPFSGKIKNHEPKGFLITYSFKKHNLANN</sequence>
<name>A0A3M7S5Y8_BRAPC</name>
<comment type="caution">
    <text evidence="1">The sequence shown here is derived from an EMBL/GenBank/DDBJ whole genome shotgun (WGS) entry which is preliminary data.</text>
</comment>
<organism evidence="1 2">
    <name type="scientific">Brachionus plicatilis</name>
    <name type="common">Marine rotifer</name>
    <name type="synonym">Brachionus muelleri</name>
    <dbReference type="NCBI Taxonomy" id="10195"/>
    <lineage>
        <taxon>Eukaryota</taxon>
        <taxon>Metazoa</taxon>
        <taxon>Spiralia</taxon>
        <taxon>Gnathifera</taxon>
        <taxon>Rotifera</taxon>
        <taxon>Eurotatoria</taxon>
        <taxon>Monogononta</taxon>
        <taxon>Pseudotrocha</taxon>
        <taxon>Ploima</taxon>
        <taxon>Brachionidae</taxon>
        <taxon>Brachionus</taxon>
    </lineage>
</organism>
<dbReference type="EMBL" id="REGN01001963">
    <property type="protein sequence ID" value="RNA31244.1"/>
    <property type="molecule type" value="Genomic_DNA"/>
</dbReference>
<evidence type="ECO:0000313" key="1">
    <source>
        <dbReference type="EMBL" id="RNA31244.1"/>
    </source>
</evidence>
<proteinExistence type="predicted"/>